<dbReference type="InterPro" id="IPR012334">
    <property type="entry name" value="Pectin_lyas_fold"/>
</dbReference>
<reference evidence="3" key="1">
    <citation type="submission" date="2016-06" db="UniProtKB">
        <authorList>
            <consortium name="WormBaseParasite"/>
        </authorList>
    </citation>
    <scope>IDENTIFICATION</scope>
</reference>
<proteinExistence type="predicted"/>
<evidence type="ECO:0000313" key="2">
    <source>
        <dbReference type="Proteomes" id="UP000050794"/>
    </source>
</evidence>
<reference evidence="1 2" key="2">
    <citation type="submission" date="2018-11" db="EMBL/GenBank/DDBJ databases">
        <authorList>
            <consortium name="Pathogen Informatics"/>
        </authorList>
    </citation>
    <scope>NUCLEOTIDE SEQUENCE [LARGE SCALE GENOMIC DNA]</scope>
</reference>
<accession>A0A183U685</accession>
<keyword evidence="2" id="KW-1185">Reference proteome</keyword>
<organism evidence="2 3">
    <name type="scientific">Toxocara canis</name>
    <name type="common">Canine roundworm</name>
    <dbReference type="NCBI Taxonomy" id="6265"/>
    <lineage>
        <taxon>Eukaryota</taxon>
        <taxon>Metazoa</taxon>
        <taxon>Ecdysozoa</taxon>
        <taxon>Nematoda</taxon>
        <taxon>Chromadorea</taxon>
        <taxon>Rhabditida</taxon>
        <taxon>Spirurina</taxon>
        <taxon>Ascaridomorpha</taxon>
        <taxon>Ascaridoidea</taxon>
        <taxon>Toxocaridae</taxon>
        <taxon>Toxocara</taxon>
    </lineage>
</organism>
<evidence type="ECO:0000313" key="3">
    <source>
        <dbReference type="WBParaSite" id="TCNE_0000400501-mRNA-1"/>
    </source>
</evidence>
<evidence type="ECO:0000313" key="1">
    <source>
        <dbReference type="EMBL" id="VDM29722.1"/>
    </source>
</evidence>
<dbReference type="EMBL" id="UYWY01005959">
    <property type="protein sequence ID" value="VDM29722.1"/>
    <property type="molecule type" value="Genomic_DNA"/>
</dbReference>
<dbReference type="WBParaSite" id="TCNE_0000400501-mRNA-1">
    <property type="protein sequence ID" value="TCNE_0000400501-mRNA-1"/>
    <property type="gene ID" value="TCNE_0000400501"/>
</dbReference>
<sequence length="232" mass="25931">MSRRSMCRQIIGCAFHQNTSSHFLALHQEIIFKGRPSNNIFYLRTLVTGNEWGGILVGNFCVPTSANIIPKVIITWIELIRNQYHPSIEIHSCQSDGVAKTLVDISGNRIEGGYGIGFRMEPAVNTMVVISSNQFLNNNNTALLIRNARHPQLAHLSAQVTISKNSFKFNTGQSIVSLGLNEDAPTQRLIFNQQNEVRENTVINPFPHLNPRSSPYAALIVSSRLSLEFTKE</sequence>
<name>A0A183U685_TOXCA</name>
<dbReference type="Gene3D" id="2.160.20.10">
    <property type="entry name" value="Single-stranded right-handed beta-helix, Pectin lyase-like"/>
    <property type="match status" value="1"/>
</dbReference>
<dbReference type="AlphaFoldDB" id="A0A183U685"/>
<dbReference type="Proteomes" id="UP000050794">
    <property type="component" value="Unassembled WGS sequence"/>
</dbReference>
<gene>
    <name evidence="1" type="ORF">TCNE_LOCUS4005</name>
</gene>
<dbReference type="SUPFAM" id="SSF51126">
    <property type="entry name" value="Pectin lyase-like"/>
    <property type="match status" value="1"/>
</dbReference>
<dbReference type="InterPro" id="IPR011050">
    <property type="entry name" value="Pectin_lyase_fold/virulence"/>
</dbReference>
<protein>
    <submittedName>
        <fullName evidence="3">Beta_helix domain-containing protein</fullName>
    </submittedName>
</protein>